<protein>
    <submittedName>
        <fullName evidence="2">Uncharacterized protein</fullName>
    </submittedName>
</protein>
<proteinExistence type="predicted"/>
<evidence type="ECO:0000313" key="2">
    <source>
        <dbReference type="EMBL" id="MPC21202.1"/>
    </source>
</evidence>
<name>A0A5B7DI34_PORTR</name>
<organism evidence="2 3">
    <name type="scientific">Portunus trituberculatus</name>
    <name type="common">Swimming crab</name>
    <name type="synonym">Neptunus trituberculatus</name>
    <dbReference type="NCBI Taxonomy" id="210409"/>
    <lineage>
        <taxon>Eukaryota</taxon>
        <taxon>Metazoa</taxon>
        <taxon>Ecdysozoa</taxon>
        <taxon>Arthropoda</taxon>
        <taxon>Crustacea</taxon>
        <taxon>Multicrustacea</taxon>
        <taxon>Malacostraca</taxon>
        <taxon>Eumalacostraca</taxon>
        <taxon>Eucarida</taxon>
        <taxon>Decapoda</taxon>
        <taxon>Pleocyemata</taxon>
        <taxon>Brachyura</taxon>
        <taxon>Eubrachyura</taxon>
        <taxon>Portunoidea</taxon>
        <taxon>Portunidae</taxon>
        <taxon>Portuninae</taxon>
        <taxon>Portunus</taxon>
    </lineage>
</organism>
<evidence type="ECO:0000313" key="3">
    <source>
        <dbReference type="Proteomes" id="UP000324222"/>
    </source>
</evidence>
<dbReference type="EMBL" id="VSRR010000952">
    <property type="protein sequence ID" value="MPC21202.1"/>
    <property type="molecule type" value="Genomic_DNA"/>
</dbReference>
<feature type="compositionally biased region" description="Basic and acidic residues" evidence="1">
    <location>
        <begin position="74"/>
        <end position="84"/>
    </location>
</feature>
<sequence>MAKAIRRDAFAWEPFEFIGFFPPQCQSNSVPTSLRSLVSMLLNGPNVNEQRQDLFSRKSSNMDNIPPSQTENGDQDKDKDKDDAEGNNSVLVDVVGTQLRQTKNRGNK</sequence>
<gene>
    <name evidence="2" type="ORF">E2C01_014178</name>
</gene>
<reference evidence="2 3" key="1">
    <citation type="submission" date="2019-05" db="EMBL/GenBank/DDBJ databases">
        <title>Another draft genome of Portunus trituberculatus and its Hox gene families provides insights of decapod evolution.</title>
        <authorList>
            <person name="Jeong J.-H."/>
            <person name="Song I."/>
            <person name="Kim S."/>
            <person name="Choi T."/>
            <person name="Kim D."/>
            <person name="Ryu S."/>
            <person name="Kim W."/>
        </authorList>
    </citation>
    <scope>NUCLEOTIDE SEQUENCE [LARGE SCALE GENOMIC DNA]</scope>
    <source>
        <tissue evidence="2">Muscle</tissue>
    </source>
</reference>
<feature type="region of interest" description="Disordered" evidence="1">
    <location>
        <begin position="54"/>
        <end position="108"/>
    </location>
</feature>
<dbReference type="AlphaFoldDB" id="A0A5B7DI34"/>
<dbReference type="Proteomes" id="UP000324222">
    <property type="component" value="Unassembled WGS sequence"/>
</dbReference>
<keyword evidence="3" id="KW-1185">Reference proteome</keyword>
<accession>A0A5B7DI34</accession>
<feature type="compositionally biased region" description="Polar residues" evidence="1">
    <location>
        <begin position="57"/>
        <end position="72"/>
    </location>
</feature>
<evidence type="ECO:0000256" key="1">
    <source>
        <dbReference type="SAM" id="MobiDB-lite"/>
    </source>
</evidence>
<comment type="caution">
    <text evidence="2">The sequence shown here is derived from an EMBL/GenBank/DDBJ whole genome shotgun (WGS) entry which is preliminary data.</text>
</comment>